<proteinExistence type="predicted"/>
<comment type="caution">
    <text evidence="1">The sequence shown here is derived from an EMBL/GenBank/DDBJ whole genome shotgun (WGS) entry which is preliminary data.</text>
</comment>
<name>A0A0W0FYG0_MONRR</name>
<sequence>MITATGRSWWHMPNWESNDGSPSGFPLCRSFRLHRLIRDIHAMEGLDPFKEANTAYPVSF</sequence>
<evidence type="ECO:0000313" key="1">
    <source>
        <dbReference type="EMBL" id="KTB41306.1"/>
    </source>
</evidence>
<dbReference type="EMBL" id="LATX01001493">
    <property type="protein sequence ID" value="KTB41306.1"/>
    <property type="molecule type" value="Genomic_DNA"/>
</dbReference>
<gene>
    <name evidence="1" type="ORF">WG66_6116</name>
</gene>
<dbReference type="AlphaFoldDB" id="A0A0W0FYG0"/>
<evidence type="ECO:0000313" key="2">
    <source>
        <dbReference type="Proteomes" id="UP000054988"/>
    </source>
</evidence>
<accession>A0A0W0FYG0</accession>
<protein>
    <submittedName>
        <fullName evidence="1">Uncharacterized protein</fullName>
    </submittedName>
</protein>
<reference evidence="1 2" key="1">
    <citation type="submission" date="2015-12" db="EMBL/GenBank/DDBJ databases">
        <title>Draft genome sequence of Moniliophthora roreri, the causal agent of frosty pod rot of cacao.</title>
        <authorList>
            <person name="Aime M.C."/>
            <person name="Diaz-Valderrama J.R."/>
            <person name="Kijpornyongpan T."/>
            <person name="Phillips-Mora W."/>
        </authorList>
    </citation>
    <scope>NUCLEOTIDE SEQUENCE [LARGE SCALE GENOMIC DNA]</scope>
    <source>
        <strain evidence="1 2">MCA 2952</strain>
    </source>
</reference>
<dbReference type="Proteomes" id="UP000054988">
    <property type="component" value="Unassembled WGS sequence"/>
</dbReference>
<organism evidence="1 2">
    <name type="scientific">Moniliophthora roreri</name>
    <name type="common">Frosty pod rot fungus</name>
    <name type="synonym">Monilia roreri</name>
    <dbReference type="NCBI Taxonomy" id="221103"/>
    <lineage>
        <taxon>Eukaryota</taxon>
        <taxon>Fungi</taxon>
        <taxon>Dikarya</taxon>
        <taxon>Basidiomycota</taxon>
        <taxon>Agaricomycotina</taxon>
        <taxon>Agaricomycetes</taxon>
        <taxon>Agaricomycetidae</taxon>
        <taxon>Agaricales</taxon>
        <taxon>Marasmiineae</taxon>
        <taxon>Marasmiaceae</taxon>
        <taxon>Moniliophthora</taxon>
    </lineage>
</organism>